<dbReference type="Proteomes" id="UP000275571">
    <property type="component" value="Chromosome"/>
</dbReference>
<evidence type="ECO:0000256" key="4">
    <source>
        <dbReference type="PROSITE-ProRule" id="PRU00050"/>
    </source>
</evidence>
<dbReference type="PROSITE" id="PS50110">
    <property type="entry name" value="RESPONSE_REGULATORY"/>
    <property type="match status" value="1"/>
</dbReference>
<feature type="active site" evidence="4">
    <location>
        <position position="205"/>
    </location>
</feature>
<dbReference type="Pfam" id="PF01339">
    <property type="entry name" value="CheB_methylest"/>
    <property type="match status" value="1"/>
</dbReference>
<feature type="domain" description="Response regulatory" evidence="6">
    <location>
        <begin position="6"/>
        <end position="119"/>
    </location>
</feature>
<keyword evidence="1 4" id="KW-0378">Hydrolase</keyword>
<dbReference type="SUPFAM" id="SSF52172">
    <property type="entry name" value="CheY-like"/>
    <property type="match status" value="1"/>
</dbReference>
<dbReference type="Gene3D" id="3.40.50.180">
    <property type="entry name" value="Methylesterase CheB, C-terminal domain"/>
    <property type="match status" value="1"/>
</dbReference>
<sequence>MRTKIYVLVIEDSATNRKVISDIINSSLKLEVIATASNGEFALKKLNKQPDVILFSLETETIKEINFLQAKRNMNNKIPTIVLSSSEDIAKKTLLKGADDFIIKSDAKIECIKDQIIDLLYAYGTKAIKSKIIHNINLKLKTNEIETNNTVKEEILNTINTIDENLTIKKDTIENKDFDQETIIDEEDLKKLKNRKFDIVVIGISTGGPVALKAILPEIPENFPIPIIIVQHMPKGFTSEFARSLNNICNLVVKETINKEILQRGFIYISSSGYHTRINKINDNYQIEVFDDENVNGHKPSIGVLFKSISENVKEKAIAFIMTGMGSDGSREIGEIKKAGGLTIAQDKESSVVFGMPKIAIEENNVDYIVSINHVVKLLKAILLDG</sequence>
<dbReference type="InterPro" id="IPR008248">
    <property type="entry name" value="CheB-like"/>
</dbReference>
<dbReference type="RefSeq" id="WP_120104207.1">
    <property type="nucleotide sequence ID" value="NZ_CP028884.1"/>
</dbReference>
<evidence type="ECO:0000313" key="8">
    <source>
        <dbReference type="EMBL" id="AYE36284.1"/>
    </source>
</evidence>
<comment type="caution">
    <text evidence="5">Lacks conserved residue(s) required for the propagation of feature annotation.</text>
</comment>
<dbReference type="AlphaFoldDB" id="A0A386PKQ1"/>
<dbReference type="KEGG" id="btur:DB313_02120"/>
<dbReference type="InterPro" id="IPR001789">
    <property type="entry name" value="Sig_transdc_resp-reg_receiver"/>
</dbReference>
<dbReference type="GO" id="GO:0000156">
    <property type="term" value="F:phosphorelay response regulator activity"/>
    <property type="evidence" value="ECO:0007669"/>
    <property type="project" value="InterPro"/>
</dbReference>
<dbReference type="CDD" id="cd16432">
    <property type="entry name" value="CheB_Rec"/>
    <property type="match status" value="1"/>
</dbReference>
<evidence type="ECO:0000259" key="7">
    <source>
        <dbReference type="PROSITE" id="PS50122"/>
    </source>
</evidence>
<feature type="domain" description="CheB-type methylesterase" evidence="7">
    <location>
        <begin position="199"/>
        <end position="375"/>
    </location>
</feature>
<dbReference type="PANTHER" id="PTHR42872:SF3">
    <property type="entry name" value="PROTEIN-GLUTAMATE METHYLESTERASE_PROTEIN-GLUTAMINE GLUTAMINASE 1"/>
    <property type="match status" value="1"/>
</dbReference>
<evidence type="ECO:0000256" key="5">
    <source>
        <dbReference type="PROSITE-ProRule" id="PRU00169"/>
    </source>
</evidence>
<evidence type="ECO:0000259" key="6">
    <source>
        <dbReference type="PROSITE" id="PS50110"/>
    </source>
</evidence>
<dbReference type="EC" id="3.1.1.61" evidence="2"/>
<dbReference type="SUPFAM" id="SSF52738">
    <property type="entry name" value="Methylesterase CheB, C-terminal domain"/>
    <property type="match status" value="1"/>
</dbReference>
<dbReference type="InterPro" id="IPR000673">
    <property type="entry name" value="Sig_transdc_resp-reg_Me-estase"/>
</dbReference>
<dbReference type="EMBL" id="CP028884">
    <property type="protein sequence ID" value="AYE36284.1"/>
    <property type="molecule type" value="Genomic_DNA"/>
</dbReference>
<organism evidence="8 9">
    <name type="scientific">Borrelia turcica IST7</name>
    <dbReference type="NCBI Taxonomy" id="1104446"/>
    <lineage>
        <taxon>Bacteria</taxon>
        <taxon>Pseudomonadati</taxon>
        <taxon>Spirochaetota</taxon>
        <taxon>Spirochaetia</taxon>
        <taxon>Spirochaetales</taxon>
        <taxon>Borreliaceae</taxon>
        <taxon>Borrelia</taxon>
    </lineage>
</organism>
<evidence type="ECO:0000256" key="1">
    <source>
        <dbReference type="ARBA" id="ARBA00022801"/>
    </source>
</evidence>
<dbReference type="GO" id="GO:0006935">
    <property type="term" value="P:chemotaxis"/>
    <property type="evidence" value="ECO:0007669"/>
    <property type="project" value="UniProtKB-UniRule"/>
</dbReference>
<keyword evidence="9" id="KW-1185">Reference proteome</keyword>
<dbReference type="GO" id="GO:0008984">
    <property type="term" value="F:protein-glutamate methylesterase activity"/>
    <property type="evidence" value="ECO:0007669"/>
    <property type="project" value="UniProtKB-EC"/>
</dbReference>
<feature type="active site" evidence="4">
    <location>
        <position position="232"/>
    </location>
</feature>
<dbReference type="Pfam" id="PF00072">
    <property type="entry name" value="Response_reg"/>
    <property type="match status" value="1"/>
</dbReference>
<reference evidence="8 9" key="1">
    <citation type="journal article" date="2018" name="Infect. Genet. Evol.">
        <title>Genome-wide analysis of Borrelia turcica and 'Candidatus Borrelia tachyglossi' shows relapsing fever-like genomes with unique genomic links to Lyme disease Borrelia.</title>
        <authorList>
            <person name="Gofton A.W."/>
            <person name="Margos G."/>
            <person name="Fingerle V."/>
            <person name="Hepner S."/>
            <person name="Loh S.M."/>
            <person name="Ryan U."/>
            <person name="Irwin P."/>
            <person name="Oskam C.L."/>
        </authorList>
    </citation>
    <scope>NUCLEOTIDE SEQUENCE [LARGE SCALE GENOMIC DNA]</scope>
    <source>
        <strain evidence="8 9">IST7</strain>
    </source>
</reference>
<dbReference type="GO" id="GO:0005737">
    <property type="term" value="C:cytoplasm"/>
    <property type="evidence" value="ECO:0007669"/>
    <property type="project" value="InterPro"/>
</dbReference>
<evidence type="ECO:0000256" key="2">
    <source>
        <dbReference type="ARBA" id="ARBA00039140"/>
    </source>
</evidence>
<evidence type="ECO:0000256" key="3">
    <source>
        <dbReference type="ARBA" id="ARBA00048267"/>
    </source>
</evidence>
<dbReference type="PROSITE" id="PS50122">
    <property type="entry name" value="CHEB"/>
    <property type="match status" value="1"/>
</dbReference>
<dbReference type="InterPro" id="IPR035909">
    <property type="entry name" value="CheB_C"/>
</dbReference>
<dbReference type="Gene3D" id="3.40.50.2300">
    <property type="match status" value="1"/>
</dbReference>
<accession>A0A386PKQ1</accession>
<name>A0A386PKQ1_9SPIR</name>
<dbReference type="OrthoDB" id="9793421at2"/>
<dbReference type="PIRSF" id="PIRSF000876">
    <property type="entry name" value="RR_chemtxs_CheB"/>
    <property type="match status" value="1"/>
</dbReference>
<proteinExistence type="predicted"/>
<dbReference type="PANTHER" id="PTHR42872">
    <property type="entry name" value="PROTEIN-GLUTAMATE METHYLESTERASE/PROTEIN-GLUTAMINE GLUTAMINASE"/>
    <property type="match status" value="1"/>
</dbReference>
<evidence type="ECO:0000313" key="9">
    <source>
        <dbReference type="Proteomes" id="UP000275571"/>
    </source>
</evidence>
<dbReference type="InterPro" id="IPR011006">
    <property type="entry name" value="CheY-like_superfamily"/>
</dbReference>
<comment type="catalytic activity">
    <reaction evidence="3">
        <text>[protein]-L-glutamate 5-O-methyl ester + H2O = L-glutamyl-[protein] + methanol + H(+)</text>
        <dbReference type="Rhea" id="RHEA:23236"/>
        <dbReference type="Rhea" id="RHEA-COMP:10208"/>
        <dbReference type="Rhea" id="RHEA-COMP:10311"/>
        <dbReference type="ChEBI" id="CHEBI:15377"/>
        <dbReference type="ChEBI" id="CHEBI:15378"/>
        <dbReference type="ChEBI" id="CHEBI:17790"/>
        <dbReference type="ChEBI" id="CHEBI:29973"/>
        <dbReference type="ChEBI" id="CHEBI:82795"/>
        <dbReference type="EC" id="3.1.1.61"/>
    </reaction>
</comment>
<keyword evidence="4" id="KW-0145">Chemotaxis</keyword>
<gene>
    <name evidence="8" type="ORF">DB313_02120</name>
</gene>
<protein>
    <recommendedName>
        <fullName evidence="2">protein-glutamate methylesterase</fullName>
        <ecNumber evidence="2">3.1.1.61</ecNumber>
    </recommendedName>
</protein>
<feature type="active site" evidence="4">
    <location>
        <position position="328"/>
    </location>
</feature>
<dbReference type="SMART" id="SM00448">
    <property type="entry name" value="REC"/>
    <property type="match status" value="1"/>
</dbReference>